<dbReference type="Proteomes" id="UP001501302">
    <property type="component" value="Unassembled WGS sequence"/>
</dbReference>
<keyword evidence="3" id="KW-0378">Hydrolase</keyword>
<sequence length="481" mass="55015">MKFIANPNHKLLTVLSFLFLGITSCQNQAKKVDLKETKPNIIYVYVDQMSANMMSCAGNTYLKTPALDYIASNGMRFTRAYTTNPVCSPARVSLMTGRFPSYFKDDEGNEIRENRASMKIPEVSQEVTNTTIASYLKEANYELYFGGKEHLPESLTPKALGFNKFSDDERGELVNKAADIIKEKHKNPYFMVVSLINPHDICYMALREKATSKNDAILLKRAKVELATLDDAMKIPEGVSEDEFYASYCPPLPKNYEPQIDEPKAVKSLINARPFRKNAREHFTDNDWKRHRYAYHRLTEVMDEEVQVLLDAIKNIGQEENTLIIFSSDHGDMSASHRMEHKSTLYEESANIPFMAMWKGHIPAGQINTTDLVSNGLDLLPTVCDYANIEGVSDVRAKSLRPLFEGEDVEWRETLGVESEIGKMVVDKNGLKYARYDADGIEEQLLNLKQDPFETTHFTNDIKFKDDLERLRNIYNTEWFK</sequence>
<organism evidence="7 8">
    <name type="scientific">Algibacter agarivorans</name>
    <dbReference type="NCBI Taxonomy" id="1109741"/>
    <lineage>
        <taxon>Bacteria</taxon>
        <taxon>Pseudomonadati</taxon>
        <taxon>Bacteroidota</taxon>
        <taxon>Flavobacteriia</taxon>
        <taxon>Flavobacteriales</taxon>
        <taxon>Flavobacteriaceae</taxon>
        <taxon>Algibacter</taxon>
    </lineage>
</organism>
<dbReference type="PROSITE" id="PS51257">
    <property type="entry name" value="PROKAR_LIPOPROTEIN"/>
    <property type="match status" value="1"/>
</dbReference>
<dbReference type="PANTHER" id="PTHR42693">
    <property type="entry name" value="ARYLSULFATASE FAMILY MEMBER"/>
    <property type="match status" value="1"/>
</dbReference>
<reference evidence="8" key="1">
    <citation type="journal article" date="2019" name="Int. J. Syst. Evol. Microbiol.">
        <title>The Global Catalogue of Microorganisms (GCM) 10K type strain sequencing project: providing services to taxonomists for standard genome sequencing and annotation.</title>
        <authorList>
            <consortium name="The Broad Institute Genomics Platform"/>
            <consortium name="The Broad Institute Genome Sequencing Center for Infectious Disease"/>
            <person name="Wu L."/>
            <person name="Ma J."/>
        </authorList>
    </citation>
    <scope>NUCLEOTIDE SEQUENCE [LARGE SCALE GENOMIC DNA]</scope>
    <source>
        <strain evidence="8">JCM 18285</strain>
    </source>
</reference>
<gene>
    <name evidence="7" type="ORF">GCM10023314_18570</name>
</gene>
<comment type="caution">
    <text evidence="7">The sequence shown here is derived from an EMBL/GenBank/DDBJ whole genome shotgun (WGS) entry which is preliminary data.</text>
</comment>
<dbReference type="PROSITE" id="PS00523">
    <property type="entry name" value="SULFATASE_1"/>
    <property type="match status" value="1"/>
</dbReference>
<evidence type="ECO:0000259" key="6">
    <source>
        <dbReference type="Pfam" id="PF00884"/>
    </source>
</evidence>
<dbReference type="InterPro" id="IPR017850">
    <property type="entry name" value="Alkaline_phosphatase_core_sf"/>
</dbReference>
<dbReference type="Gene3D" id="3.40.720.10">
    <property type="entry name" value="Alkaline Phosphatase, subunit A"/>
    <property type="match status" value="1"/>
</dbReference>
<evidence type="ECO:0000256" key="5">
    <source>
        <dbReference type="SAM" id="SignalP"/>
    </source>
</evidence>
<evidence type="ECO:0000256" key="4">
    <source>
        <dbReference type="ARBA" id="ARBA00022837"/>
    </source>
</evidence>
<dbReference type="InterPro" id="IPR024607">
    <property type="entry name" value="Sulfatase_CS"/>
</dbReference>
<proteinExistence type="inferred from homology"/>
<feature type="domain" description="Sulfatase N-terminal" evidence="6">
    <location>
        <begin position="39"/>
        <end position="389"/>
    </location>
</feature>
<evidence type="ECO:0000256" key="1">
    <source>
        <dbReference type="ARBA" id="ARBA00008779"/>
    </source>
</evidence>
<evidence type="ECO:0000256" key="2">
    <source>
        <dbReference type="ARBA" id="ARBA00022723"/>
    </source>
</evidence>
<comment type="similarity">
    <text evidence="1">Belongs to the sulfatase family.</text>
</comment>
<dbReference type="EMBL" id="BAABJJ010000029">
    <property type="protein sequence ID" value="GAA4945655.1"/>
    <property type="molecule type" value="Genomic_DNA"/>
</dbReference>
<dbReference type="InterPro" id="IPR000917">
    <property type="entry name" value="Sulfatase_N"/>
</dbReference>
<name>A0ABP9GKC9_9FLAO</name>
<dbReference type="Pfam" id="PF00884">
    <property type="entry name" value="Sulfatase"/>
    <property type="match status" value="1"/>
</dbReference>
<accession>A0ABP9GKC9</accession>
<evidence type="ECO:0000313" key="8">
    <source>
        <dbReference type="Proteomes" id="UP001501302"/>
    </source>
</evidence>
<evidence type="ECO:0000313" key="7">
    <source>
        <dbReference type="EMBL" id="GAA4945655.1"/>
    </source>
</evidence>
<evidence type="ECO:0000256" key="3">
    <source>
        <dbReference type="ARBA" id="ARBA00022801"/>
    </source>
</evidence>
<feature type="signal peptide" evidence="5">
    <location>
        <begin position="1"/>
        <end position="29"/>
    </location>
</feature>
<keyword evidence="4" id="KW-0106">Calcium</keyword>
<keyword evidence="5" id="KW-0732">Signal</keyword>
<dbReference type="RefSeq" id="WP_345191677.1">
    <property type="nucleotide sequence ID" value="NZ_BAABJJ010000029.1"/>
</dbReference>
<keyword evidence="2" id="KW-0479">Metal-binding</keyword>
<dbReference type="SUPFAM" id="SSF53649">
    <property type="entry name" value="Alkaline phosphatase-like"/>
    <property type="match status" value="1"/>
</dbReference>
<protein>
    <submittedName>
        <fullName evidence="7">Arylsulfatase</fullName>
    </submittedName>
</protein>
<keyword evidence="8" id="KW-1185">Reference proteome</keyword>
<dbReference type="PANTHER" id="PTHR42693:SF33">
    <property type="entry name" value="ARYLSULFATASE"/>
    <property type="match status" value="1"/>
</dbReference>
<dbReference type="InterPro" id="IPR050738">
    <property type="entry name" value="Sulfatase"/>
</dbReference>
<feature type="chain" id="PRO_5045471996" evidence="5">
    <location>
        <begin position="30"/>
        <end position="481"/>
    </location>
</feature>